<dbReference type="AlphaFoldDB" id="A0A4Y2SZR6"/>
<feature type="domain" description="DUF5641" evidence="1">
    <location>
        <begin position="65"/>
        <end position="153"/>
    </location>
</feature>
<evidence type="ECO:0000313" key="3">
    <source>
        <dbReference type="Proteomes" id="UP000499080"/>
    </source>
</evidence>
<protein>
    <recommendedName>
        <fullName evidence="1">DUF5641 domain-containing protein</fullName>
    </recommendedName>
</protein>
<sequence>MHKGQRLERNVQRKTELTFEEFPCHTQSVERCVKLISEAAMKVCEDVIASPPEIVEEAKLSLKGRWDIVQEMKLIFWKRWHTDYLSSLQSRNKWKNCNPNIKIGDVAIIKEDNIPPAVWPLEKVVSTHPGEDGIVRVVTLKTLKEIFKRPIVKPVQQE</sequence>
<reference evidence="2 3" key="1">
    <citation type="journal article" date="2019" name="Sci. Rep.">
        <title>Orb-weaving spider Araneus ventricosus genome elucidates the spidroin gene catalogue.</title>
        <authorList>
            <person name="Kono N."/>
            <person name="Nakamura H."/>
            <person name="Ohtoshi R."/>
            <person name="Moran D.A.P."/>
            <person name="Shinohara A."/>
            <person name="Yoshida Y."/>
            <person name="Fujiwara M."/>
            <person name="Mori M."/>
            <person name="Tomita M."/>
            <person name="Arakawa K."/>
        </authorList>
    </citation>
    <scope>NUCLEOTIDE SEQUENCE [LARGE SCALE GENOMIC DNA]</scope>
</reference>
<accession>A0A4Y2SZR6</accession>
<dbReference type="Pfam" id="PF18701">
    <property type="entry name" value="DUF5641"/>
    <property type="match status" value="1"/>
</dbReference>
<dbReference type="OrthoDB" id="6425543at2759"/>
<dbReference type="EMBL" id="BGPR01025185">
    <property type="protein sequence ID" value="GBN93868.1"/>
    <property type="molecule type" value="Genomic_DNA"/>
</dbReference>
<keyword evidence="3" id="KW-1185">Reference proteome</keyword>
<dbReference type="InterPro" id="IPR040676">
    <property type="entry name" value="DUF5641"/>
</dbReference>
<proteinExistence type="predicted"/>
<organism evidence="2 3">
    <name type="scientific">Araneus ventricosus</name>
    <name type="common">Orbweaver spider</name>
    <name type="synonym">Epeira ventricosa</name>
    <dbReference type="NCBI Taxonomy" id="182803"/>
    <lineage>
        <taxon>Eukaryota</taxon>
        <taxon>Metazoa</taxon>
        <taxon>Ecdysozoa</taxon>
        <taxon>Arthropoda</taxon>
        <taxon>Chelicerata</taxon>
        <taxon>Arachnida</taxon>
        <taxon>Araneae</taxon>
        <taxon>Araneomorphae</taxon>
        <taxon>Entelegynae</taxon>
        <taxon>Araneoidea</taxon>
        <taxon>Araneidae</taxon>
        <taxon>Araneus</taxon>
    </lineage>
</organism>
<comment type="caution">
    <text evidence="2">The sequence shown here is derived from an EMBL/GenBank/DDBJ whole genome shotgun (WGS) entry which is preliminary data.</text>
</comment>
<evidence type="ECO:0000259" key="1">
    <source>
        <dbReference type="Pfam" id="PF18701"/>
    </source>
</evidence>
<dbReference type="Proteomes" id="UP000499080">
    <property type="component" value="Unassembled WGS sequence"/>
</dbReference>
<gene>
    <name evidence="2" type="ORF">AVEN_91262_1</name>
</gene>
<dbReference type="PANTHER" id="PTHR47331:SF6">
    <property type="entry name" value="DOUBLECORTIN DOMAIN-CONTAINING PROTEIN"/>
    <property type="match status" value="1"/>
</dbReference>
<evidence type="ECO:0000313" key="2">
    <source>
        <dbReference type="EMBL" id="GBN93868.1"/>
    </source>
</evidence>
<dbReference type="PANTHER" id="PTHR47331">
    <property type="entry name" value="PHD-TYPE DOMAIN-CONTAINING PROTEIN"/>
    <property type="match status" value="1"/>
</dbReference>
<name>A0A4Y2SZR6_ARAVE</name>